<evidence type="ECO:0000256" key="1">
    <source>
        <dbReference type="ARBA" id="ARBA00008056"/>
    </source>
</evidence>
<evidence type="ECO:0000313" key="3">
    <source>
        <dbReference type="EMBL" id="KAF2105866.1"/>
    </source>
</evidence>
<name>A0A6A5YFF8_9PLEO</name>
<reference evidence="3" key="1">
    <citation type="journal article" date="2020" name="Stud. Mycol.">
        <title>101 Dothideomycetes genomes: a test case for predicting lifestyles and emergence of pathogens.</title>
        <authorList>
            <person name="Haridas S."/>
            <person name="Albert R."/>
            <person name="Binder M."/>
            <person name="Bloem J."/>
            <person name="Labutti K."/>
            <person name="Salamov A."/>
            <person name="Andreopoulos B."/>
            <person name="Baker S."/>
            <person name="Barry K."/>
            <person name="Bills G."/>
            <person name="Bluhm B."/>
            <person name="Cannon C."/>
            <person name="Castanera R."/>
            <person name="Culley D."/>
            <person name="Daum C."/>
            <person name="Ezra D."/>
            <person name="Gonzalez J."/>
            <person name="Henrissat B."/>
            <person name="Kuo A."/>
            <person name="Liang C."/>
            <person name="Lipzen A."/>
            <person name="Lutzoni F."/>
            <person name="Magnuson J."/>
            <person name="Mondo S."/>
            <person name="Nolan M."/>
            <person name="Ohm R."/>
            <person name="Pangilinan J."/>
            <person name="Park H.-J."/>
            <person name="Ramirez L."/>
            <person name="Alfaro M."/>
            <person name="Sun H."/>
            <person name="Tritt A."/>
            <person name="Yoshinaga Y."/>
            <person name="Zwiers L.-H."/>
            <person name="Turgeon B."/>
            <person name="Goodwin S."/>
            <person name="Spatafora J."/>
            <person name="Crous P."/>
            <person name="Grigoriev I."/>
        </authorList>
    </citation>
    <scope>NUCLEOTIDE SEQUENCE</scope>
    <source>
        <strain evidence="3">CBS 627.86</strain>
    </source>
</reference>
<protein>
    <recommendedName>
        <fullName evidence="2">Non-haem dioxygenase N-terminal domain-containing protein</fullName>
    </recommendedName>
</protein>
<dbReference type="Gene3D" id="2.60.120.330">
    <property type="entry name" value="B-lactam Antibiotic, Isopenicillin N Synthase, Chain"/>
    <property type="match status" value="1"/>
</dbReference>
<evidence type="ECO:0000259" key="2">
    <source>
        <dbReference type="Pfam" id="PF14226"/>
    </source>
</evidence>
<dbReference type="AlphaFoldDB" id="A0A6A5YFF8"/>
<dbReference type="Pfam" id="PF14226">
    <property type="entry name" value="DIOX_N"/>
    <property type="match status" value="1"/>
</dbReference>
<dbReference type="InterPro" id="IPR050231">
    <property type="entry name" value="Iron_ascorbate_oxido_reductase"/>
</dbReference>
<evidence type="ECO:0000313" key="4">
    <source>
        <dbReference type="Proteomes" id="UP000799770"/>
    </source>
</evidence>
<gene>
    <name evidence="3" type="ORF">BDV96DRAFT_694568</name>
</gene>
<dbReference type="InterPro" id="IPR027443">
    <property type="entry name" value="IPNS-like_sf"/>
</dbReference>
<dbReference type="SUPFAM" id="SSF51197">
    <property type="entry name" value="Clavaminate synthase-like"/>
    <property type="match status" value="1"/>
</dbReference>
<dbReference type="PANTHER" id="PTHR47990">
    <property type="entry name" value="2-OXOGLUTARATE (2OG) AND FE(II)-DEPENDENT OXYGENASE SUPERFAMILY PROTEIN-RELATED"/>
    <property type="match status" value="1"/>
</dbReference>
<comment type="similarity">
    <text evidence="1">Belongs to the iron/ascorbate-dependent oxidoreductase family.</text>
</comment>
<dbReference type="InterPro" id="IPR026992">
    <property type="entry name" value="DIOX_N"/>
</dbReference>
<dbReference type="OrthoDB" id="288590at2759"/>
<dbReference type="Proteomes" id="UP000799770">
    <property type="component" value="Unassembled WGS sequence"/>
</dbReference>
<proteinExistence type="inferred from homology"/>
<keyword evidence="4" id="KW-1185">Reference proteome</keyword>
<dbReference type="EMBL" id="ML977370">
    <property type="protein sequence ID" value="KAF2105866.1"/>
    <property type="molecule type" value="Genomic_DNA"/>
</dbReference>
<organism evidence="3 4">
    <name type="scientific">Lophiotrema nucula</name>
    <dbReference type="NCBI Taxonomy" id="690887"/>
    <lineage>
        <taxon>Eukaryota</taxon>
        <taxon>Fungi</taxon>
        <taxon>Dikarya</taxon>
        <taxon>Ascomycota</taxon>
        <taxon>Pezizomycotina</taxon>
        <taxon>Dothideomycetes</taxon>
        <taxon>Pleosporomycetidae</taxon>
        <taxon>Pleosporales</taxon>
        <taxon>Lophiotremataceae</taxon>
        <taxon>Lophiotrema</taxon>
    </lineage>
</organism>
<sequence length="237" mass="25977">MAFIAPSVPPFPNDVPIVELERVSLATLQAGNSNEVDKLYGACSSDGIFLLNLTDSEDGRKLVATVDEMFKLGQELFGLDLDEKLKYTMTPGTTLGYKPEGAARGDLKGGPDRCEFWCTSKEDILGMSSPNAAPDVINTHRNLSEAFIRGAHALKVLVLSSLEAPLGMERGPLSSIHDIKLRTMDMYRLFHYPAQHSYDLRGSMAPHTDFGSITLLFNILGGLQFLPPTHSLHDNKN</sequence>
<accession>A0A6A5YFF8</accession>
<feature type="domain" description="Non-haem dioxygenase N-terminal" evidence="2">
    <location>
        <begin position="15"/>
        <end position="122"/>
    </location>
</feature>